<protein>
    <submittedName>
        <fullName evidence="2">Uncharacterized protein</fullName>
    </submittedName>
</protein>
<evidence type="ECO:0000313" key="2">
    <source>
        <dbReference type="EMBL" id="PNH08960.1"/>
    </source>
</evidence>
<evidence type="ECO:0000313" key="3">
    <source>
        <dbReference type="Proteomes" id="UP000236333"/>
    </source>
</evidence>
<dbReference type="AlphaFoldDB" id="A0A2J8A8X5"/>
<feature type="region of interest" description="Disordered" evidence="1">
    <location>
        <begin position="305"/>
        <end position="347"/>
    </location>
</feature>
<dbReference type="EMBL" id="PGGS01000110">
    <property type="protein sequence ID" value="PNH08960.1"/>
    <property type="molecule type" value="Genomic_DNA"/>
</dbReference>
<evidence type="ECO:0000256" key="1">
    <source>
        <dbReference type="SAM" id="MobiDB-lite"/>
    </source>
</evidence>
<accession>A0A2J8A8X5</accession>
<reference evidence="2 3" key="1">
    <citation type="journal article" date="2017" name="Mol. Biol. Evol.">
        <title>The 4-celled Tetrabaena socialis nuclear genome reveals the essential components for genetic control of cell number at the origin of multicellularity in the volvocine lineage.</title>
        <authorList>
            <person name="Featherston J."/>
            <person name="Arakaki Y."/>
            <person name="Hanschen E.R."/>
            <person name="Ferris P.J."/>
            <person name="Michod R.E."/>
            <person name="Olson B.J.S.C."/>
            <person name="Nozaki H."/>
            <person name="Durand P.M."/>
        </authorList>
    </citation>
    <scope>NUCLEOTIDE SEQUENCE [LARGE SCALE GENOMIC DNA]</scope>
    <source>
        <strain evidence="2 3">NIES-571</strain>
    </source>
</reference>
<name>A0A2J8A8X5_9CHLO</name>
<sequence length="601" mass="62543">MGLKRYLRSLCLGRGPTSFAKDDAAFRSFCVTEEGQQGLVSHGCIRGDRTRSSAGGADYDHTSCYLNPLSGSVDVDDEWESSSSALNECVVGGAGNFTFCSSQSKWRSTGSKEGAAPSAPVTPARCPTISFRRNRIGESQLSLASQQQHQQQHHHHQQQPPHHQQQRYPKLRAAKSCELYTCTPRTCASQARQSASDDGAGLQLLATTPSYPGCAFAVPLQPLLVQSPTSPAHPQQLEAQERPGCDGVHEEPLGSADAAVPADMDCHQVCWIVTRPSKTATVHPSKTAAIGGQGGRREQACIEQQEDVQRAQAGQLSGPEELVEERPERAADLSPPSLERLGEGTSAPEGRASLACVAALQAELGSLLRRPDAGLLIQSAQLSESLISGLTVLTVSASLTSFLSRASYIFLPCELPPAAPPLPPPPPPEPRLQGLLPPALRGAPAAPVRVSGREPSAASAADSMGAACGGIPGSSISRRAARHACVLAANGSAAGAARPALGAEEGPSQPPATKGAASALPFAAASMLAAAALGVEVKKAACSSALPTCCKSMVSDAGCVATFVLERQAIGVCDEVASDVSTWRPLRERYMGKVLLAPDAC</sequence>
<gene>
    <name evidence="2" type="ORF">TSOC_004473</name>
</gene>
<proteinExistence type="predicted"/>
<feature type="region of interest" description="Disordered" evidence="1">
    <location>
        <begin position="140"/>
        <end position="168"/>
    </location>
</feature>
<organism evidence="2 3">
    <name type="scientific">Tetrabaena socialis</name>
    <dbReference type="NCBI Taxonomy" id="47790"/>
    <lineage>
        <taxon>Eukaryota</taxon>
        <taxon>Viridiplantae</taxon>
        <taxon>Chlorophyta</taxon>
        <taxon>core chlorophytes</taxon>
        <taxon>Chlorophyceae</taxon>
        <taxon>CS clade</taxon>
        <taxon>Chlamydomonadales</taxon>
        <taxon>Tetrabaenaceae</taxon>
        <taxon>Tetrabaena</taxon>
    </lineage>
</organism>
<comment type="caution">
    <text evidence="2">The sequence shown here is derived from an EMBL/GenBank/DDBJ whole genome shotgun (WGS) entry which is preliminary data.</text>
</comment>
<dbReference type="Proteomes" id="UP000236333">
    <property type="component" value="Unassembled WGS sequence"/>
</dbReference>
<keyword evidence="3" id="KW-1185">Reference proteome</keyword>